<dbReference type="RefSeq" id="WP_006822708.1">
    <property type="nucleotide sequence ID" value="NZ_CP004350.1"/>
</dbReference>
<accession>A0ABM5PSS2</accession>
<dbReference type="Pfam" id="PF17937">
    <property type="entry name" value="TetR_C_28"/>
    <property type="match status" value="1"/>
</dbReference>
<dbReference type="InterPro" id="IPR041479">
    <property type="entry name" value="TetR_CgmR_C"/>
</dbReference>
<organism evidence="6 7">
    <name type="scientific">Corynebacterium casei LMG S-19264</name>
    <dbReference type="NCBI Taxonomy" id="1285583"/>
    <lineage>
        <taxon>Bacteria</taxon>
        <taxon>Bacillati</taxon>
        <taxon>Actinomycetota</taxon>
        <taxon>Actinomycetes</taxon>
        <taxon>Mycobacteriales</taxon>
        <taxon>Corynebacteriaceae</taxon>
        <taxon>Corynebacterium</taxon>
    </lineage>
</organism>
<dbReference type="GeneID" id="82878567"/>
<dbReference type="Gene3D" id="1.10.357.10">
    <property type="entry name" value="Tetracycline Repressor, domain 2"/>
    <property type="match status" value="1"/>
</dbReference>
<name>A0ABM5PSS2_9CORY</name>
<dbReference type="PANTHER" id="PTHR30055">
    <property type="entry name" value="HTH-TYPE TRANSCRIPTIONAL REGULATOR RUTR"/>
    <property type="match status" value="1"/>
</dbReference>
<evidence type="ECO:0000259" key="5">
    <source>
        <dbReference type="PROSITE" id="PS50977"/>
    </source>
</evidence>
<dbReference type="PROSITE" id="PS50977">
    <property type="entry name" value="HTH_TETR_2"/>
    <property type="match status" value="1"/>
</dbReference>
<feature type="DNA-binding region" description="H-T-H motif" evidence="4">
    <location>
        <begin position="27"/>
        <end position="46"/>
    </location>
</feature>
<evidence type="ECO:0000256" key="4">
    <source>
        <dbReference type="PROSITE-ProRule" id="PRU00335"/>
    </source>
</evidence>
<dbReference type="SUPFAM" id="SSF48498">
    <property type="entry name" value="Tetracyclin repressor-like, C-terminal domain"/>
    <property type="match status" value="1"/>
</dbReference>
<dbReference type="Proteomes" id="UP000019226">
    <property type="component" value="Chromosome"/>
</dbReference>
<reference evidence="7" key="1">
    <citation type="submission" date="2013-02" db="EMBL/GenBank/DDBJ databases">
        <title>The complete genome sequence of Corynebacterium casei LMG S-19264 (=DSM 44701).</title>
        <authorList>
            <person name="Ruckert C."/>
            <person name="Albersmeier A."/>
            <person name="Kalinowski J."/>
        </authorList>
    </citation>
    <scope>NUCLEOTIDE SEQUENCE [LARGE SCALE GENOMIC DNA]</scope>
    <source>
        <strain evidence="7">LMG S-19264</strain>
    </source>
</reference>
<protein>
    <submittedName>
        <fullName evidence="6">TetR family transcriptional regulator</fullName>
    </submittedName>
</protein>
<dbReference type="PANTHER" id="PTHR30055:SF234">
    <property type="entry name" value="HTH-TYPE TRANSCRIPTIONAL REGULATOR BETI"/>
    <property type="match status" value="1"/>
</dbReference>
<dbReference type="InterPro" id="IPR036271">
    <property type="entry name" value="Tet_transcr_reg_TetR-rel_C_sf"/>
</dbReference>
<keyword evidence="2 4" id="KW-0238">DNA-binding</keyword>
<sequence>MARTSKKEVALQAALNIIERDGVPALTYESLAEATGMSKSGLIYHFPSRHEMLIDIHAWSAQRWEDELISIAGAPADELDAKQRLRAVILSLGKNDPLVELILSIHTKSHPDFAQQWVPVDSKWIPNASDPDLSPEMLEISLIANGLWVYDHISQRPLSASNRKLMVDNLLDRIAAV</sequence>
<evidence type="ECO:0000256" key="3">
    <source>
        <dbReference type="ARBA" id="ARBA00023163"/>
    </source>
</evidence>
<dbReference type="Pfam" id="PF00440">
    <property type="entry name" value="TetR_N"/>
    <property type="match status" value="1"/>
</dbReference>
<dbReference type="EMBL" id="CP004350">
    <property type="protein sequence ID" value="AHI21016.1"/>
    <property type="molecule type" value="Genomic_DNA"/>
</dbReference>
<evidence type="ECO:0000256" key="1">
    <source>
        <dbReference type="ARBA" id="ARBA00023015"/>
    </source>
</evidence>
<evidence type="ECO:0000313" key="6">
    <source>
        <dbReference type="EMBL" id="AHI21016.1"/>
    </source>
</evidence>
<dbReference type="InterPro" id="IPR009057">
    <property type="entry name" value="Homeodomain-like_sf"/>
</dbReference>
<dbReference type="InterPro" id="IPR050109">
    <property type="entry name" value="HTH-type_TetR-like_transc_reg"/>
</dbReference>
<keyword evidence="7" id="KW-1185">Reference proteome</keyword>
<evidence type="ECO:0000313" key="7">
    <source>
        <dbReference type="Proteomes" id="UP000019226"/>
    </source>
</evidence>
<keyword evidence="1" id="KW-0805">Transcription regulation</keyword>
<gene>
    <name evidence="6" type="ORF">CCASEI_12330</name>
</gene>
<feature type="domain" description="HTH tetR-type" evidence="5">
    <location>
        <begin position="4"/>
        <end position="64"/>
    </location>
</feature>
<keyword evidence="3" id="KW-0804">Transcription</keyword>
<dbReference type="InterPro" id="IPR001647">
    <property type="entry name" value="HTH_TetR"/>
</dbReference>
<dbReference type="PRINTS" id="PR00455">
    <property type="entry name" value="HTHTETR"/>
</dbReference>
<dbReference type="SUPFAM" id="SSF46689">
    <property type="entry name" value="Homeodomain-like"/>
    <property type="match status" value="1"/>
</dbReference>
<evidence type="ECO:0000256" key="2">
    <source>
        <dbReference type="ARBA" id="ARBA00023125"/>
    </source>
</evidence>
<proteinExistence type="predicted"/>